<proteinExistence type="predicted"/>
<gene>
    <name evidence="1" type="ORF">CLOSTHATH_04138</name>
</gene>
<evidence type="ECO:0000313" key="1">
    <source>
        <dbReference type="EMBL" id="EFC97670.1"/>
    </source>
</evidence>
<accession>D3AKJ4</accession>
<organism evidence="1 2">
    <name type="scientific">Hungatella hathewayi DSM 13479</name>
    <dbReference type="NCBI Taxonomy" id="566550"/>
    <lineage>
        <taxon>Bacteria</taxon>
        <taxon>Bacillati</taxon>
        <taxon>Bacillota</taxon>
        <taxon>Clostridia</taxon>
        <taxon>Lachnospirales</taxon>
        <taxon>Lachnospiraceae</taxon>
        <taxon>Hungatella</taxon>
    </lineage>
</organism>
<reference evidence="1 2" key="1">
    <citation type="submission" date="2010-01" db="EMBL/GenBank/DDBJ databases">
        <authorList>
            <person name="Weinstock G."/>
            <person name="Sodergren E."/>
            <person name="Clifton S."/>
            <person name="Fulton L."/>
            <person name="Fulton B."/>
            <person name="Courtney L."/>
            <person name="Fronick C."/>
            <person name="Harrison M."/>
            <person name="Strong C."/>
            <person name="Farmer C."/>
            <person name="Delahaunty K."/>
            <person name="Markovic C."/>
            <person name="Hall O."/>
            <person name="Minx P."/>
            <person name="Tomlinson C."/>
            <person name="Mitreva M."/>
            <person name="Nelson J."/>
            <person name="Hou S."/>
            <person name="Wollam A."/>
            <person name="Pepin K.H."/>
            <person name="Johnson M."/>
            <person name="Bhonagiri V."/>
            <person name="Nash W.E."/>
            <person name="Warren W."/>
            <person name="Chinwalla A."/>
            <person name="Mardis E.R."/>
            <person name="Wilson R.K."/>
        </authorList>
    </citation>
    <scope>NUCLEOTIDE SEQUENCE [LARGE SCALE GENOMIC DNA]</scope>
    <source>
        <strain evidence="1 2">DSM 13479</strain>
    </source>
</reference>
<dbReference type="Proteomes" id="UP000004968">
    <property type="component" value="Unassembled WGS sequence"/>
</dbReference>
<evidence type="ECO:0000313" key="2">
    <source>
        <dbReference type="Proteomes" id="UP000004968"/>
    </source>
</evidence>
<protein>
    <submittedName>
        <fullName evidence="1">Uncharacterized protein</fullName>
    </submittedName>
</protein>
<dbReference type="EMBL" id="ACIO01000355">
    <property type="protein sequence ID" value="EFC97670.1"/>
    <property type="molecule type" value="Genomic_DNA"/>
</dbReference>
<dbReference type="AlphaFoldDB" id="D3AKJ4"/>
<sequence length="49" mass="5557">MIQNESENGLLYRETKGLTVVWVRDIQIRSVFLQVGDWPSTVTGGRLGH</sequence>
<dbReference type="HOGENOM" id="CLU_3136554_0_0_9"/>
<comment type="caution">
    <text evidence="1">The sequence shown here is derived from an EMBL/GenBank/DDBJ whole genome shotgun (WGS) entry which is preliminary data.</text>
</comment>
<name>D3AKJ4_9FIRM</name>